<name>A0A4R5W031_9BACI</name>
<reference evidence="1" key="2">
    <citation type="submission" date="2023-08" db="EMBL/GenBank/DDBJ databases">
        <title>Nitrogen cycling bacteria in agricultural field soils.</title>
        <authorList>
            <person name="Jang J."/>
        </authorList>
    </citation>
    <scope>NUCLEOTIDE SEQUENCE</scope>
    <source>
        <strain evidence="1">PS3-36</strain>
    </source>
</reference>
<dbReference type="EMBL" id="JAVGVR010000001">
    <property type="protein sequence ID" value="MDQ6596636.1"/>
    <property type="molecule type" value="Genomic_DNA"/>
</dbReference>
<evidence type="ECO:0000313" key="4">
    <source>
        <dbReference type="Proteomes" id="UP001178888"/>
    </source>
</evidence>
<sequence length="61" mass="6941">MNVLELTEHLQVLLEIGYISEGSQNVVVFEVKPVEMKIRMWKVHNPNGFCPSLGKSLMHCS</sequence>
<protein>
    <submittedName>
        <fullName evidence="2">Uncharacterized protein</fullName>
    </submittedName>
</protein>
<dbReference type="RefSeq" id="WP_133332698.1">
    <property type="nucleotide sequence ID" value="NZ_JAVGVR010000001.1"/>
</dbReference>
<evidence type="ECO:0000313" key="1">
    <source>
        <dbReference type="EMBL" id="MDQ6596636.1"/>
    </source>
</evidence>
<proteinExistence type="predicted"/>
<organism evidence="2 3">
    <name type="scientific">Bacillus salipaludis</name>
    <dbReference type="NCBI Taxonomy" id="2547811"/>
    <lineage>
        <taxon>Bacteria</taxon>
        <taxon>Bacillati</taxon>
        <taxon>Bacillota</taxon>
        <taxon>Bacilli</taxon>
        <taxon>Bacillales</taxon>
        <taxon>Bacillaceae</taxon>
        <taxon>Bacillus</taxon>
    </lineage>
</organism>
<evidence type="ECO:0000313" key="2">
    <source>
        <dbReference type="EMBL" id="TDK65119.1"/>
    </source>
</evidence>
<dbReference type="EMBL" id="SMYO01000001">
    <property type="protein sequence ID" value="TDK65119.1"/>
    <property type="molecule type" value="Genomic_DNA"/>
</dbReference>
<dbReference type="Proteomes" id="UP001178888">
    <property type="component" value="Unassembled WGS sequence"/>
</dbReference>
<comment type="caution">
    <text evidence="2">The sequence shown here is derived from an EMBL/GenBank/DDBJ whole genome shotgun (WGS) entry which is preliminary data.</text>
</comment>
<accession>A0A4R5W031</accession>
<gene>
    <name evidence="2" type="ORF">E2K98_02450</name>
    <name evidence="1" type="ORF">RCG21_09785</name>
</gene>
<keyword evidence="4" id="KW-1185">Reference proteome</keyword>
<dbReference type="AlphaFoldDB" id="A0A4R5W031"/>
<reference evidence="2 3" key="1">
    <citation type="submission" date="2019-03" db="EMBL/GenBank/DDBJ databases">
        <title>Bacillus niacini sp. nov. a Nicotinate-Metabolizing Mesophile Isolated from Soil.</title>
        <authorList>
            <person name="Zhang G."/>
        </authorList>
    </citation>
    <scope>NUCLEOTIDE SEQUENCE [LARGE SCALE GENOMIC DNA]</scope>
    <source>
        <strain evidence="2 3">WN066</strain>
    </source>
</reference>
<dbReference type="Proteomes" id="UP000295132">
    <property type="component" value="Unassembled WGS sequence"/>
</dbReference>
<evidence type="ECO:0000313" key="3">
    <source>
        <dbReference type="Proteomes" id="UP000295132"/>
    </source>
</evidence>